<dbReference type="Gene3D" id="1.10.10.10">
    <property type="entry name" value="Winged helix-like DNA-binding domain superfamily/Winged helix DNA-binding domain"/>
    <property type="match status" value="2"/>
</dbReference>
<dbReference type="InterPro" id="IPR055207">
    <property type="entry name" value="POLR3C_WHD"/>
</dbReference>
<dbReference type="Pfam" id="PF05645">
    <property type="entry name" value="RNA_pol_Rpc82"/>
    <property type="match status" value="1"/>
</dbReference>
<dbReference type="SUPFAM" id="SSF46785">
    <property type="entry name" value="Winged helix' DNA-binding domain"/>
    <property type="match status" value="1"/>
</dbReference>
<feature type="region of interest" description="Disordered" evidence="10">
    <location>
        <begin position="195"/>
        <end position="223"/>
    </location>
</feature>
<comment type="subcellular location">
    <subcellularLocation>
        <location evidence="1 9">Nucleus</location>
    </subcellularLocation>
</comment>
<accession>A0AA39UYE7</accession>
<evidence type="ECO:0000313" key="15">
    <source>
        <dbReference type="Proteomes" id="UP001166286"/>
    </source>
</evidence>
<dbReference type="InterPro" id="IPR008806">
    <property type="entry name" value="RNA_pol_III_Rpc82_C"/>
</dbReference>
<feature type="compositionally biased region" description="Basic and acidic residues" evidence="10">
    <location>
        <begin position="208"/>
        <end position="223"/>
    </location>
</feature>
<evidence type="ECO:0000256" key="8">
    <source>
        <dbReference type="ARBA" id="ARBA00025127"/>
    </source>
</evidence>
<reference evidence="14" key="1">
    <citation type="submission" date="2023-03" db="EMBL/GenBank/DDBJ databases">
        <title>Complete genome of Cladonia borealis.</title>
        <authorList>
            <person name="Park H."/>
        </authorList>
    </citation>
    <scope>NUCLEOTIDE SEQUENCE</scope>
    <source>
        <strain evidence="14">ANT050790</strain>
    </source>
</reference>
<gene>
    <name evidence="14" type="ORF">JMJ35_009521</name>
</gene>
<dbReference type="InterPro" id="IPR039748">
    <property type="entry name" value="RPC3"/>
</dbReference>
<evidence type="ECO:0000256" key="4">
    <source>
        <dbReference type="ARBA" id="ARBA00016689"/>
    </source>
</evidence>
<evidence type="ECO:0000256" key="2">
    <source>
        <dbReference type="ARBA" id="ARBA00006835"/>
    </source>
</evidence>
<evidence type="ECO:0000256" key="9">
    <source>
        <dbReference type="RuleBase" id="RU367076"/>
    </source>
</evidence>
<dbReference type="InterPro" id="IPR036390">
    <property type="entry name" value="WH_DNA-bd_sf"/>
</dbReference>
<name>A0AA39UYE7_9LECA</name>
<dbReference type="GO" id="GO:0003697">
    <property type="term" value="F:single-stranded DNA binding"/>
    <property type="evidence" value="ECO:0007669"/>
    <property type="project" value="UniProtKB-UniRule"/>
</dbReference>
<keyword evidence="6 9" id="KW-0804">Transcription</keyword>
<feature type="compositionally biased region" description="Acidic residues" evidence="10">
    <location>
        <begin position="425"/>
        <end position="444"/>
    </location>
</feature>
<evidence type="ECO:0000256" key="10">
    <source>
        <dbReference type="SAM" id="MobiDB-lite"/>
    </source>
</evidence>
<comment type="caution">
    <text evidence="14">The sequence shown here is derived from an EMBL/GenBank/DDBJ whole genome shotgun (WGS) entry which is preliminary data.</text>
</comment>
<dbReference type="PANTHER" id="PTHR12949:SF0">
    <property type="entry name" value="DNA-DIRECTED RNA POLYMERASE III SUBUNIT RPC3"/>
    <property type="match status" value="1"/>
</dbReference>
<keyword evidence="15" id="KW-1185">Reference proteome</keyword>
<sequence length="677" mass="76680">MSTDVSNLCVLLVENLYGELTSRIFRFLLRDGRLSTPALRYHTGLSLRQVQHGLSVLVQQQLVFWYTSAEDSTVYEANTTVAYNLIRAGKYVQLAEEQLGNFAAVTVSNLLLLGHARVGDLVQAYGLDRTEGTNDPAAIVTQPSIKSIYNGSINTDIFSDKNRISLASVHMTLRELLRVGFVSLANESYFRSEADNRTEAGKVVPPPEHFRAKSKRDNEAQRETAIQEKLEEWKYGTRAEKEQYAPIVNGKKRQLDDSESLQAEKRRRLLLPPNGHALSARTAVNTSKLEGTNALNNDLVLCINHDKFAVALRNRGLTALADEAICKSTSNIYAEVLRKLETNTRACKESSDVPDIGDGPELGDLPYVSTDELVNVIKNSEELSETLGKVEGNSGNATELEHPKKRRKKKELESDDEALVVGDASPDEEEEDESDSEDGDESSDSEQANGDAEYSLNSHPKAPEDTHRRFIRDHLLLLAKHPHPFLQHMTETPVLPERWTIYYPPLMKSIIHHVLLQIITTRYGQPAARLTRLLSERGKVDEKNLCSLSLLNQKSMRSYLTTLHKSGMIQLQEIPRDNSRNPQRTLYLWYFDAERCRVKILQETYKTMVRCLQRVRVEGDKVKGTLEKASRTDVIGREEEFLGVQEREALEKWRQVEERIWGELGRLDELVGILRDF</sequence>
<comment type="similarity">
    <text evidence="2 9">Belongs to the RNA polymerase beta chain family.</text>
</comment>
<comment type="function">
    <text evidence="8 9">DNA-dependent RNA polymerase catalyzes the transcription of DNA into RNA using the four ribonucleoside triphosphates as substrates. Specific core component of RNA polymerase III which synthesizes small RNAs, such as 5S rRNA and tRNAs.</text>
</comment>
<dbReference type="GO" id="GO:0005666">
    <property type="term" value="C:RNA polymerase III complex"/>
    <property type="evidence" value="ECO:0007669"/>
    <property type="project" value="UniProtKB-UniRule"/>
</dbReference>
<feature type="domain" description="DNA-directed RNA polymerase III subunit RPC3 winged-helix" evidence="13">
    <location>
        <begin position="517"/>
        <end position="590"/>
    </location>
</feature>
<organism evidence="14 15">
    <name type="scientific">Cladonia borealis</name>
    <dbReference type="NCBI Taxonomy" id="184061"/>
    <lineage>
        <taxon>Eukaryota</taxon>
        <taxon>Fungi</taxon>
        <taxon>Dikarya</taxon>
        <taxon>Ascomycota</taxon>
        <taxon>Pezizomycotina</taxon>
        <taxon>Lecanoromycetes</taxon>
        <taxon>OSLEUM clade</taxon>
        <taxon>Lecanoromycetidae</taxon>
        <taxon>Lecanorales</taxon>
        <taxon>Lecanorineae</taxon>
        <taxon>Cladoniaceae</taxon>
        <taxon>Cladonia</taxon>
    </lineage>
</organism>
<dbReference type="AlphaFoldDB" id="A0AA39UYE7"/>
<evidence type="ECO:0000256" key="1">
    <source>
        <dbReference type="ARBA" id="ARBA00004123"/>
    </source>
</evidence>
<protein>
    <recommendedName>
        <fullName evidence="4 9">DNA-directed RNA polymerase III subunit RPC3</fullName>
        <shortName evidence="9">RNA polymerase III subunit C3</shortName>
    </recommendedName>
</protein>
<dbReference type="GO" id="GO:0006351">
    <property type="term" value="P:DNA-templated transcription"/>
    <property type="evidence" value="ECO:0007669"/>
    <property type="project" value="InterPro"/>
</dbReference>
<comment type="subunit">
    <text evidence="3 9">Component of the RNA polymerase III (Pol III) complex consisting of 17 subunits.</text>
</comment>
<evidence type="ECO:0000256" key="5">
    <source>
        <dbReference type="ARBA" id="ARBA00022478"/>
    </source>
</evidence>
<feature type="domain" description="RNA polymerase III subunit RPC82-related helix-turn-helix" evidence="12">
    <location>
        <begin position="7"/>
        <end position="65"/>
    </location>
</feature>
<dbReference type="PANTHER" id="PTHR12949">
    <property type="entry name" value="RNA POLYMERASE III DNA DIRECTED -RELATED"/>
    <property type="match status" value="1"/>
</dbReference>
<dbReference type="Pfam" id="PF08221">
    <property type="entry name" value="HTH_9"/>
    <property type="match status" value="1"/>
</dbReference>
<evidence type="ECO:0000259" key="13">
    <source>
        <dbReference type="Pfam" id="PF22536"/>
    </source>
</evidence>
<feature type="domain" description="RNA polymerase III Rpc82 C -terminal" evidence="11">
    <location>
        <begin position="174"/>
        <end position="508"/>
    </location>
</feature>
<feature type="region of interest" description="Disordered" evidence="10">
    <location>
        <begin position="387"/>
        <end position="464"/>
    </location>
</feature>
<evidence type="ECO:0000259" key="11">
    <source>
        <dbReference type="Pfam" id="PF05645"/>
    </source>
</evidence>
<dbReference type="InterPro" id="IPR013197">
    <property type="entry name" value="RNA_pol_III_RPC82-rel_HTH"/>
</dbReference>
<keyword evidence="7 9" id="KW-0539">Nucleus</keyword>
<dbReference type="EMBL" id="JAFEKC020000021">
    <property type="protein sequence ID" value="KAK0508437.1"/>
    <property type="molecule type" value="Genomic_DNA"/>
</dbReference>
<keyword evidence="5 9" id="KW-0240">DNA-directed RNA polymerase</keyword>
<dbReference type="Pfam" id="PF22536">
    <property type="entry name" value="WHD_POLR3C"/>
    <property type="match status" value="1"/>
</dbReference>
<dbReference type="Proteomes" id="UP001166286">
    <property type="component" value="Unassembled WGS sequence"/>
</dbReference>
<evidence type="ECO:0000259" key="12">
    <source>
        <dbReference type="Pfam" id="PF08221"/>
    </source>
</evidence>
<evidence type="ECO:0000256" key="3">
    <source>
        <dbReference type="ARBA" id="ARBA00011206"/>
    </source>
</evidence>
<evidence type="ECO:0000313" key="14">
    <source>
        <dbReference type="EMBL" id="KAK0508437.1"/>
    </source>
</evidence>
<evidence type="ECO:0000256" key="7">
    <source>
        <dbReference type="ARBA" id="ARBA00023242"/>
    </source>
</evidence>
<dbReference type="InterPro" id="IPR036388">
    <property type="entry name" value="WH-like_DNA-bd_sf"/>
</dbReference>
<evidence type="ECO:0000256" key="6">
    <source>
        <dbReference type="ARBA" id="ARBA00023163"/>
    </source>
</evidence>
<proteinExistence type="inferred from homology"/>